<comment type="caution">
    <text evidence="2">The sequence shown here is derived from an EMBL/GenBank/DDBJ whole genome shotgun (WGS) entry which is preliminary data.</text>
</comment>
<feature type="region of interest" description="Disordered" evidence="1">
    <location>
        <begin position="35"/>
        <end position="54"/>
    </location>
</feature>
<dbReference type="AlphaFoldDB" id="A0AAD6SPV8"/>
<evidence type="ECO:0000313" key="2">
    <source>
        <dbReference type="EMBL" id="KAJ7030295.1"/>
    </source>
</evidence>
<evidence type="ECO:0000256" key="1">
    <source>
        <dbReference type="SAM" id="MobiDB-lite"/>
    </source>
</evidence>
<keyword evidence="3" id="KW-1185">Reference proteome</keyword>
<sequence>MSATPGALALAVSPIDNQPPMINDMAHMVPTHAHLLSGPEDRQSPSMDDGSHGLTLRESLTSVMPRSTDPLVRLKARMRARRCAPRRQDDDLGPLPDQGGALTQASVNTASTHTPRTTALGSQVFGAWSSYPVMPPGGWGEWTPAESGWEAPASRDTTPWGKWTPEAWAAWTGQPPESVPVSDWP</sequence>
<feature type="region of interest" description="Disordered" evidence="1">
    <location>
        <begin position="79"/>
        <end position="102"/>
    </location>
</feature>
<dbReference type="Proteomes" id="UP001218188">
    <property type="component" value="Unassembled WGS sequence"/>
</dbReference>
<proteinExistence type="predicted"/>
<dbReference type="EMBL" id="JARJCM010000092">
    <property type="protein sequence ID" value="KAJ7030295.1"/>
    <property type="molecule type" value="Genomic_DNA"/>
</dbReference>
<name>A0AAD6SPV8_9AGAR</name>
<organism evidence="2 3">
    <name type="scientific">Mycena alexandri</name>
    <dbReference type="NCBI Taxonomy" id="1745969"/>
    <lineage>
        <taxon>Eukaryota</taxon>
        <taxon>Fungi</taxon>
        <taxon>Dikarya</taxon>
        <taxon>Basidiomycota</taxon>
        <taxon>Agaricomycotina</taxon>
        <taxon>Agaricomycetes</taxon>
        <taxon>Agaricomycetidae</taxon>
        <taxon>Agaricales</taxon>
        <taxon>Marasmiineae</taxon>
        <taxon>Mycenaceae</taxon>
        <taxon>Mycena</taxon>
    </lineage>
</organism>
<evidence type="ECO:0000313" key="3">
    <source>
        <dbReference type="Proteomes" id="UP001218188"/>
    </source>
</evidence>
<reference evidence="2" key="1">
    <citation type="submission" date="2023-03" db="EMBL/GenBank/DDBJ databases">
        <title>Massive genome expansion in bonnet fungi (Mycena s.s.) driven by repeated elements and novel gene families across ecological guilds.</title>
        <authorList>
            <consortium name="Lawrence Berkeley National Laboratory"/>
            <person name="Harder C.B."/>
            <person name="Miyauchi S."/>
            <person name="Viragh M."/>
            <person name="Kuo A."/>
            <person name="Thoen E."/>
            <person name="Andreopoulos B."/>
            <person name="Lu D."/>
            <person name="Skrede I."/>
            <person name="Drula E."/>
            <person name="Henrissat B."/>
            <person name="Morin E."/>
            <person name="Kohler A."/>
            <person name="Barry K."/>
            <person name="LaButti K."/>
            <person name="Morin E."/>
            <person name="Salamov A."/>
            <person name="Lipzen A."/>
            <person name="Mereny Z."/>
            <person name="Hegedus B."/>
            <person name="Baldrian P."/>
            <person name="Stursova M."/>
            <person name="Weitz H."/>
            <person name="Taylor A."/>
            <person name="Grigoriev I.V."/>
            <person name="Nagy L.G."/>
            <person name="Martin F."/>
            <person name="Kauserud H."/>
        </authorList>
    </citation>
    <scope>NUCLEOTIDE SEQUENCE</scope>
    <source>
        <strain evidence="2">CBHHK200</strain>
    </source>
</reference>
<gene>
    <name evidence="2" type="ORF">C8F04DRAFT_1186925</name>
</gene>
<protein>
    <submittedName>
        <fullName evidence="2">Uncharacterized protein</fullName>
    </submittedName>
</protein>
<accession>A0AAD6SPV8</accession>